<protein>
    <submittedName>
        <fullName evidence="2">Putative ATPase</fullName>
    </submittedName>
</protein>
<dbReference type="EMBL" id="SHPR01000030">
    <property type="protein sequence ID" value="TCD83640.1"/>
    <property type="molecule type" value="Genomic_DNA"/>
</dbReference>
<comment type="caution">
    <text evidence="2">The sequence shown here is derived from an EMBL/GenBank/DDBJ whole genome shotgun (WGS) entry which is preliminary data.</text>
</comment>
<name>A0A4R0SKH2_BIFLL</name>
<organism evidence="2 3">
    <name type="scientific">Bifidobacterium longum subsp. longum</name>
    <dbReference type="NCBI Taxonomy" id="1679"/>
    <lineage>
        <taxon>Bacteria</taxon>
        <taxon>Bacillati</taxon>
        <taxon>Actinomycetota</taxon>
        <taxon>Actinomycetes</taxon>
        <taxon>Bifidobacteriales</taxon>
        <taxon>Bifidobacteriaceae</taxon>
        <taxon>Bifidobacterium</taxon>
    </lineage>
</organism>
<proteinExistence type="predicted"/>
<accession>A0A4R0SKH2</accession>
<gene>
    <name evidence="2" type="ORF">MCC10008_1178</name>
</gene>
<evidence type="ECO:0000256" key="1">
    <source>
        <dbReference type="SAM" id="MobiDB-lite"/>
    </source>
</evidence>
<evidence type="ECO:0000313" key="3">
    <source>
        <dbReference type="Proteomes" id="UP000292241"/>
    </source>
</evidence>
<sequence length="116" mass="13112">MTDHLATGMKRMIRAVARSASLSDRLGERSRLLRLTGNRSTLDFRPAEHGASSWDFEMSITPTDPKPYGNAETREPVWRETVDSATYGESRARVAHAVETFRIYDNTGILPETENR</sequence>
<dbReference type="AlphaFoldDB" id="A0A4R0SKH2"/>
<dbReference type="Proteomes" id="UP000292241">
    <property type="component" value="Unassembled WGS sequence"/>
</dbReference>
<evidence type="ECO:0000313" key="2">
    <source>
        <dbReference type="EMBL" id="TCD83640.1"/>
    </source>
</evidence>
<reference evidence="2 3" key="1">
    <citation type="journal article" date="2018" name="Sci. Rep.">
        <title>Genomic diversity and distribution of Bifidobacterium longum subsp. longum across the human lifespan.</title>
        <authorList>
            <person name="Odamaki T."/>
            <person name="Bottacini F."/>
            <person name="Kato K."/>
            <person name="Mitsuyama E."/>
            <person name="Yoshida K."/>
            <person name="Horigome A."/>
            <person name="Xiao J.Z."/>
            <person name="van Sinderen D."/>
        </authorList>
    </citation>
    <scope>NUCLEOTIDE SEQUENCE [LARGE SCALE GENOMIC DNA]</scope>
    <source>
        <strain evidence="2 3">MCC10008</strain>
    </source>
</reference>
<dbReference type="RefSeq" id="WP_165506438.1">
    <property type="nucleotide sequence ID" value="NZ_CP062945.1"/>
</dbReference>
<feature type="region of interest" description="Disordered" evidence="1">
    <location>
        <begin position="55"/>
        <end position="76"/>
    </location>
</feature>